<dbReference type="KEGG" id="lar:lam_393"/>
<dbReference type="PATRIC" id="fig|1261131.3.peg.379"/>
<gene>
    <name evidence="1" type="primary">flaF</name>
    <name evidence="1" type="ORF">lam_393</name>
</gene>
<dbReference type="Proteomes" id="UP000017862">
    <property type="component" value="Chromosome"/>
</dbReference>
<dbReference type="RefSeq" id="WP_007557153.1">
    <property type="nucleotide sequence ID" value="NC_022793.1"/>
</dbReference>
<protein>
    <submittedName>
        <fullName evidence="1">Flagellar biosynthesis regulator FlaF</fullName>
    </submittedName>
</protein>
<name>U6B4D9_9HYPH</name>
<dbReference type="Pfam" id="PF07309">
    <property type="entry name" value="FlaF"/>
    <property type="match status" value="1"/>
</dbReference>
<keyword evidence="1" id="KW-0966">Cell projection</keyword>
<keyword evidence="2" id="KW-1185">Reference proteome</keyword>
<dbReference type="InterPro" id="IPR010845">
    <property type="entry name" value="FlaF"/>
</dbReference>
<sequence length="114" mass="13290">MRQYYNEIVQGSSEEARKRELWIINESISLLSNAKECEKNSIEIVKALFYTTRVWTIFVQDLISENNQLPNDLKLNLISIGLWILEECALIRRNKSDNYQGIIDISAQIRDGLK</sequence>
<dbReference type="AlphaFoldDB" id="U6B4D9"/>
<proteinExistence type="predicted"/>
<dbReference type="STRING" id="1261131.lam_393"/>
<dbReference type="NCBIfam" id="NF009434">
    <property type="entry name" value="PRK12793.1"/>
    <property type="match status" value="1"/>
</dbReference>
<dbReference type="GO" id="GO:0044781">
    <property type="term" value="P:bacterial-type flagellum organization"/>
    <property type="evidence" value="ECO:0007669"/>
    <property type="project" value="InterPro"/>
</dbReference>
<accession>U6B4D9</accession>
<keyword evidence="1" id="KW-0969">Cilium</keyword>
<dbReference type="HOGENOM" id="CLU_141460_3_0_5"/>
<organism evidence="1 2">
    <name type="scientific">Candidatus Liberibacter americanus str. Sao Paulo</name>
    <dbReference type="NCBI Taxonomy" id="1261131"/>
    <lineage>
        <taxon>Bacteria</taxon>
        <taxon>Pseudomonadati</taxon>
        <taxon>Pseudomonadota</taxon>
        <taxon>Alphaproteobacteria</taxon>
        <taxon>Hyphomicrobiales</taxon>
        <taxon>Rhizobiaceae</taxon>
        <taxon>Liberibacter</taxon>
    </lineage>
</organism>
<evidence type="ECO:0000313" key="2">
    <source>
        <dbReference type="Proteomes" id="UP000017862"/>
    </source>
</evidence>
<dbReference type="EMBL" id="CP006604">
    <property type="protein sequence ID" value="AHA27760.1"/>
    <property type="molecule type" value="Genomic_DNA"/>
</dbReference>
<keyword evidence="1" id="KW-0282">Flagellum</keyword>
<reference evidence="1 2" key="1">
    <citation type="journal article" date="2014" name="Mol. Plant Microbe Interact.">
        <title>The complete genome sequence of Candidatus Liberibacter americanus, associated with citrus Huanglongbing.</title>
        <authorList>
            <person name="Wulff N.A."/>
            <person name="Zhang S."/>
            <person name="Setubal J.C."/>
            <person name="Almeida N.F."/>
            <person name="Martins E.C."/>
            <person name="Harakava R."/>
            <person name="Kumar D."/>
            <person name="Rangel L.T."/>
            <person name="Foissac X."/>
            <person name="Bove J."/>
            <person name="Gabriel D.W."/>
        </authorList>
    </citation>
    <scope>NUCLEOTIDE SEQUENCE [LARGE SCALE GENOMIC DNA]</scope>
    <source>
        <strain evidence="1 2">Sao Paulo</strain>
    </source>
</reference>
<evidence type="ECO:0000313" key="1">
    <source>
        <dbReference type="EMBL" id="AHA27760.1"/>
    </source>
</evidence>
<dbReference type="eggNOG" id="COG5442">
    <property type="taxonomic scope" value="Bacteria"/>
</dbReference>